<evidence type="ECO:0000313" key="1">
    <source>
        <dbReference type="EMBL" id="KAJ2762123.1"/>
    </source>
</evidence>
<dbReference type="EMBL" id="JANBUJ010003050">
    <property type="protein sequence ID" value="KAJ2762123.1"/>
    <property type="molecule type" value="Genomic_DNA"/>
</dbReference>
<feature type="non-terminal residue" evidence="1">
    <location>
        <position position="1"/>
    </location>
</feature>
<organism evidence="1 2">
    <name type="scientific">Coemansia nantahalensis</name>
    <dbReference type="NCBI Taxonomy" id="2789366"/>
    <lineage>
        <taxon>Eukaryota</taxon>
        <taxon>Fungi</taxon>
        <taxon>Fungi incertae sedis</taxon>
        <taxon>Zoopagomycota</taxon>
        <taxon>Kickxellomycotina</taxon>
        <taxon>Kickxellomycetes</taxon>
        <taxon>Kickxellales</taxon>
        <taxon>Kickxellaceae</taxon>
        <taxon>Coemansia</taxon>
    </lineage>
</organism>
<sequence length="323" mass="34958">ASGGSRALLCVGTGFVLGEDVLSRGRVYVFDIVDVVPLPGRPQTSRRLKLLFQEDVHGTVSALGELRGSLVMSVGSKIFVRSFDGAALVSFAFLDCQSWVRSLCGLRNFLAIGDLVNSVWLAGFQEEGPTQLRVLGRDPAHLPVECVDVVVLGRQMQVLAADAHGHLHFLIYAPREANSSGGQRLIRRGEYSLASRAVAIRRLVAARAGAPHQVCLVATASGAVHAVAMLPEKSFKRLHRIAAQLVRSIPPLAGLNPREYRAVPLHHRNHHAPRRTVLDGDLLAALYAHGPASRQRDIAQRDGTSPDRVLRDIVDVEAAFGLL</sequence>
<accession>A0ACC1JL80</accession>
<gene>
    <name evidence="1" type="primary">CFT1_1</name>
    <name evidence="1" type="ORF">IWQ57_005872</name>
</gene>
<protein>
    <submittedName>
        <fullName evidence="1">mRNA cleavage and polyadenylation factor subunit</fullName>
    </submittedName>
</protein>
<name>A0ACC1JL80_9FUNG</name>
<evidence type="ECO:0000313" key="2">
    <source>
        <dbReference type="Proteomes" id="UP001140234"/>
    </source>
</evidence>
<dbReference type="Proteomes" id="UP001140234">
    <property type="component" value="Unassembled WGS sequence"/>
</dbReference>
<proteinExistence type="predicted"/>
<reference evidence="1" key="1">
    <citation type="submission" date="2022-07" db="EMBL/GenBank/DDBJ databases">
        <title>Phylogenomic reconstructions and comparative analyses of Kickxellomycotina fungi.</title>
        <authorList>
            <person name="Reynolds N.K."/>
            <person name="Stajich J.E."/>
            <person name="Barry K."/>
            <person name="Grigoriev I.V."/>
            <person name="Crous P."/>
            <person name="Smith M.E."/>
        </authorList>
    </citation>
    <scope>NUCLEOTIDE SEQUENCE</scope>
    <source>
        <strain evidence="1">CBS 109366</strain>
    </source>
</reference>
<comment type="caution">
    <text evidence="1">The sequence shown here is derived from an EMBL/GenBank/DDBJ whole genome shotgun (WGS) entry which is preliminary data.</text>
</comment>
<keyword evidence="2" id="KW-1185">Reference proteome</keyword>